<organism evidence="1 2">
    <name type="scientific">Catharanthus roseus</name>
    <name type="common">Madagascar periwinkle</name>
    <name type="synonym">Vinca rosea</name>
    <dbReference type="NCBI Taxonomy" id="4058"/>
    <lineage>
        <taxon>Eukaryota</taxon>
        <taxon>Viridiplantae</taxon>
        <taxon>Streptophyta</taxon>
        <taxon>Embryophyta</taxon>
        <taxon>Tracheophyta</taxon>
        <taxon>Spermatophyta</taxon>
        <taxon>Magnoliopsida</taxon>
        <taxon>eudicotyledons</taxon>
        <taxon>Gunneridae</taxon>
        <taxon>Pentapetalae</taxon>
        <taxon>asterids</taxon>
        <taxon>lamiids</taxon>
        <taxon>Gentianales</taxon>
        <taxon>Apocynaceae</taxon>
        <taxon>Rauvolfioideae</taxon>
        <taxon>Vinceae</taxon>
        <taxon>Catharanthinae</taxon>
        <taxon>Catharanthus</taxon>
    </lineage>
</organism>
<reference evidence="2" key="1">
    <citation type="journal article" date="2023" name="Nat. Plants">
        <title>Single-cell RNA sequencing provides a high-resolution roadmap for understanding the multicellular compartmentation of specialized metabolism.</title>
        <authorList>
            <person name="Sun S."/>
            <person name="Shen X."/>
            <person name="Li Y."/>
            <person name="Li Y."/>
            <person name="Wang S."/>
            <person name="Li R."/>
            <person name="Zhang H."/>
            <person name="Shen G."/>
            <person name="Guo B."/>
            <person name="Wei J."/>
            <person name="Xu J."/>
            <person name="St-Pierre B."/>
            <person name="Chen S."/>
            <person name="Sun C."/>
        </authorList>
    </citation>
    <scope>NUCLEOTIDE SEQUENCE [LARGE SCALE GENOMIC DNA]</scope>
</reference>
<evidence type="ECO:0000313" key="1">
    <source>
        <dbReference type="EMBL" id="KAI5647643.1"/>
    </source>
</evidence>
<gene>
    <name evidence="1" type="ORF">M9H77_33648</name>
</gene>
<proteinExistence type="predicted"/>
<accession>A0ACB9ZJC7</accession>
<comment type="caution">
    <text evidence="1">The sequence shown here is derived from an EMBL/GenBank/DDBJ whole genome shotgun (WGS) entry which is preliminary data.</text>
</comment>
<sequence length="719" mass="80323">MRPHPISFPLLAVIFCSILLFIEANKNGFTIDLIHRDSPKSPFYNSSETPFERAKHAFQRSLNHHEIFASTGLIPNNREYLMEISLGTPPFKALAIADTGSSKTWIQCQPCINCFKHTFPIFNPKNSSTFKLVPCKTKACNTFHGFCGLNSTKGANNNNCLYDEVYGNFDSTSGVVAKETLRIGYGKEEAYFPRFIFGCGRNNSNTFSSKISGIVGLGSGQESIISQLNSSINGKFAHCLVPSGGHHFHSKSGKLIFGNRSVAKGYGIVSTPLIMDNYYYLILEGISVGNKKLNFTSSSKDNHNPMNIYDERIIIDSGTVITSLPYKLYNELVSAVKSEIKFGKIVPDPIKVFKLCYSSLNDEDIPIITVHFKGADLKLKPLHTFTNTSPFVRCLAFHFTIFTPPIFGNMAQTNLWVAYDLEKKVVSFKPTDFDLIHRDSSMSPFYNSSETLFERTKHSFQRLIPYNNREYLMENSLGTPPFKTLAIVDTGSSKTWIQCQPCIKCFKHEFPIFNPKISSTFKLVPCKTKACNTFHGACGSKTRKLGTNNNNNNCLYEEYYANFVTTRGEVATETLRIGSGKEEGSFPNFIFGCERNNSGSGAVTISLPYELHNKVVSAVKSEIKSGKIVPEPIKILELCYSSLNDEDIPIITLHLEGADLKLKAVNTFMSTTPSVRCLAFYFNVFIPPVIGNVAQLNFWVGYDLDKKIVSFKSTDCNKL</sequence>
<protein>
    <submittedName>
        <fullName evidence="1">Uncharacterized protein</fullName>
    </submittedName>
</protein>
<keyword evidence="2" id="KW-1185">Reference proteome</keyword>
<dbReference type="EMBL" id="CM044708">
    <property type="protein sequence ID" value="KAI5647643.1"/>
    <property type="molecule type" value="Genomic_DNA"/>
</dbReference>
<evidence type="ECO:0000313" key="2">
    <source>
        <dbReference type="Proteomes" id="UP001060085"/>
    </source>
</evidence>
<name>A0ACB9ZJC7_CATRO</name>
<dbReference type="Proteomes" id="UP001060085">
    <property type="component" value="Linkage Group LG08"/>
</dbReference>